<dbReference type="Proteomes" id="UP001501221">
    <property type="component" value="Unassembled WGS sequence"/>
</dbReference>
<dbReference type="EC" id="5.6.2.3" evidence="6"/>
<dbReference type="SMART" id="SM00487">
    <property type="entry name" value="DEXDc"/>
    <property type="match status" value="1"/>
</dbReference>
<accession>A0ABN0ST24</accession>
<dbReference type="EMBL" id="BAAAFM010000001">
    <property type="protein sequence ID" value="GAA0197277.1"/>
    <property type="molecule type" value="Genomic_DNA"/>
</dbReference>
<feature type="domain" description="Helicase ATP-binding" evidence="8">
    <location>
        <begin position="19"/>
        <end position="285"/>
    </location>
</feature>
<comment type="caution">
    <text evidence="9">The sequence shown here is derived from an EMBL/GenBank/DDBJ whole genome shotgun (WGS) entry which is preliminary data.</text>
</comment>
<gene>
    <name evidence="9" type="ORF">GCM10009123_00480</name>
</gene>
<dbReference type="Gene3D" id="3.40.50.300">
    <property type="entry name" value="P-loop containing nucleotide triphosphate hydrolases"/>
    <property type="match status" value="2"/>
</dbReference>
<dbReference type="RefSeq" id="WP_343985050.1">
    <property type="nucleotide sequence ID" value="NZ_BAAAFM010000001.1"/>
</dbReference>
<evidence type="ECO:0000256" key="4">
    <source>
        <dbReference type="ARBA" id="ARBA00022840"/>
    </source>
</evidence>
<dbReference type="PANTHER" id="PTHR11472">
    <property type="entry name" value="DNA REPAIR DEAD HELICASE RAD3/XP-D SUBFAMILY MEMBER"/>
    <property type="match status" value="1"/>
</dbReference>
<dbReference type="GO" id="GO:0004386">
    <property type="term" value="F:helicase activity"/>
    <property type="evidence" value="ECO:0007669"/>
    <property type="project" value="UniProtKB-KW"/>
</dbReference>
<dbReference type="InterPro" id="IPR027417">
    <property type="entry name" value="P-loop_NTPase"/>
</dbReference>
<name>A0ABN0ST24_9GAMM</name>
<dbReference type="PROSITE" id="PS51193">
    <property type="entry name" value="HELICASE_ATP_BIND_2"/>
    <property type="match status" value="1"/>
</dbReference>
<evidence type="ECO:0000256" key="6">
    <source>
        <dbReference type="ARBA" id="ARBA00044969"/>
    </source>
</evidence>
<dbReference type="SUPFAM" id="SSF52540">
    <property type="entry name" value="P-loop containing nucleoside triphosphate hydrolases"/>
    <property type="match status" value="1"/>
</dbReference>
<sequence length="662" mass="74289">MSESSQNLELTELFSSEGPLSKVFKGFKQRIEQLQMAQSIEAVIESDESICIEAGTGTGKTFGYLVPALKAWYLHDKKIIVSTGTKNLQDQLFYRDLPNMRDALSVSPKIALLKGRNNYLCTYRMDQSLDSGQFQSRSMVDTLAKVKSWSSQTQSGDLTQCKDLSDNDPLWPYVTSTNDNCLGVECPDFADCYVAKARQKATTADVVVVNHHLLLADMVLKDDGFGELLPDADTVIVDEAHQLTDIAHSFYGQRLTSRQLMELCRDTELEALTTARDDRQLSVGVRRVEGAVNEVRLEFGESGRKVNWQLIATPALQAKLKDLEKEVTALCERLERHASRSKGLDSCHRRCEESLQTLVLFNSTFSPSNDEKAYPAVRWVETYRNGFAVLETPLNVSESFSRSRNEHAAKSWVFTSATLTQADDFGLFKKELGLEKAKDLVLPSPFDYASQAILHIPRGLPDPRDRSYVEKWQAQVLPLIEANPGGTFVLFTSYAALNKVKDLWQEKLHDKKVFAQGELPKNELIEQFREKGDAVLLATSSFWEGVDVKGMALSLVVIDKLPFSAPDEPLIEAKIQAARKSGKNPFFDIQIPEAIISLKQGAGRLIRDYKDSGVLVLCDPRLIANKYGQTFLKSLPPMRRTREQNVVIEFLLSLNQDIKNND</sequence>
<dbReference type="PANTHER" id="PTHR11472:SF34">
    <property type="entry name" value="REGULATOR OF TELOMERE ELONGATION HELICASE 1"/>
    <property type="match status" value="1"/>
</dbReference>
<evidence type="ECO:0000259" key="8">
    <source>
        <dbReference type="PROSITE" id="PS51193"/>
    </source>
</evidence>
<evidence type="ECO:0000256" key="2">
    <source>
        <dbReference type="ARBA" id="ARBA00022741"/>
    </source>
</evidence>
<evidence type="ECO:0000313" key="9">
    <source>
        <dbReference type="EMBL" id="GAA0197277.1"/>
    </source>
</evidence>
<comment type="similarity">
    <text evidence="5">Belongs to the helicase family. DinG subfamily.</text>
</comment>
<evidence type="ECO:0000313" key="10">
    <source>
        <dbReference type="Proteomes" id="UP001501221"/>
    </source>
</evidence>
<organism evidence="9 10">
    <name type="scientific">Kangiella japonica</name>
    <dbReference type="NCBI Taxonomy" id="647384"/>
    <lineage>
        <taxon>Bacteria</taxon>
        <taxon>Pseudomonadati</taxon>
        <taxon>Pseudomonadota</taxon>
        <taxon>Gammaproteobacteria</taxon>
        <taxon>Kangiellales</taxon>
        <taxon>Kangiellaceae</taxon>
        <taxon>Kangiella</taxon>
    </lineage>
</organism>
<dbReference type="InterPro" id="IPR011545">
    <property type="entry name" value="DEAD/DEAH_box_helicase_dom"/>
</dbReference>
<comment type="catalytic activity">
    <reaction evidence="7">
        <text>ATP + H2O = ADP + phosphate + H(+)</text>
        <dbReference type="Rhea" id="RHEA:13065"/>
        <dbReference type="ChEBI" id="CHEBI:15377"/>
        <dbReference type="ChEBI" id="CHEBI:15378"/>
        <dbReference type="ChEBI" id="CHEBI:30616"/>
        <dbReference type="ChEBI" id="CHEBI:43474"/>
        <dbReference type="ChEBI" id="CHEBI:456216"/>
        <dbReference type="EC" id="5.6.2.3"/>
    </reaction>
</comment>
<keyword evidence="10" id="KW-1185">Reference proteome</keyword>
<keyword evidence="9" id="KW-0347">Helicase</keyword>
<reference evidence="9 10" key="1">
    <citation type="journal article" date="2019" name="Int. J. Syst. Evol. Microbiol.">
        <title>The Global Catalogue of Microorganisms (GCM) 10K type strain sequencing project: providing services to taxonomists for standard genome sequencing and annotation.</title>
        <authorList>
            <consortium name="The Broad Institute Genomics Platform"/>
            <consortium name="The Broad Institute Genome Sequencing Center for Infectious Disease"/>
            <person name="Wu L."/>
            <person name="Ma J."/>
        </authorList>
    </citation>
    <scope>NUCLEOTIDE SEQUENCE [LARGE SCALE GENOMIC DNA]</scope>
    <source>
        <strain evidence="9 10">JCM 16211</strain>
    </source>
</reference>
<comment type="cofactor">
    <cofactor evidence="1">
        <name>[4Fe-4S] cluster</name>
        <dbReference type="ChEBI" id="CHEBI:49883"/>
    </cofactor>
</comment>
<dbReference type="Pfam" id="PF13307">
    <property type="entry name" value="Helicase_C_2"/>
    <property type="match status" value="1"/>
</dbReference>
<dbReference type="InterPro" id="IPR014001">
    <property type="entry name" value="Helicase_ATP-bd"/>
</dbReference>
<keyword evidence="2" id="KW-0547">Nucleotide-binding</keyword>
<evidence type="ECO:0000256" key="5">
    <source>
        <dbReference type="ARBA" id="ARBA00038058"/>
    </source>
</evidence>
<dbReference type="SMART" id="SM00491">
    <property type="entry name" value="HELICc2"/>
    <property type="match status" value="1"/>
</dbReference>
<dbReference type="InterPro" id="IPR014013">
    <property type="entry name" value="Helic_SF1/SF2_ATP-bd_DinG/Rad3"/>
</dbReference>
<proteinExistence type="inferred from homology"/>
<evidence type="ECO:0000256" key="7">
    <source>
        <dbReference type="ARBA" id="ARBA00048954"/>
    </source>
</evidence>
<evidence type="ECO:0000256" key="3">
    <source>
        <dbReference type="ARBA" id="ARBA00022801"/>
    </source>
</evidence>
<dbReference type="InterPro" id="IPR006555">
    <property type="entry name" value="ATP-dep_Helicase_C"/>
</dbReference>
<keyword evidence="3" id="KW-0378">Hydrolase</keyword>
<protein>
    <recommendedName>
        <fullName evidence="6">DNA 5'-3' helicase</fullName>
        <ecNumber evidence="6">5.6.2.3</ecNumber>
    </recommendedName>
</protein>
<keyword evidence="4" id="KW-0067">ATP-binding</keyword>
<dbReference type="InterPro" id="IPR045028">
    <property type="entry name" value="DinG/Rad3-like"/>
</dbReference>
<dbReference type="Pfam" id="PF00270">
    <property type="entry name" value="DEAD"/>
    <property type="match status" value="1"/>
</dbReference>
<evidence type="ECO:0000256" key="1">
    <source>
        <dbReference type="ARBA" id="ARBA00001966"/>
    </source>
</evidence>